<organism evidence="12 13">
    <name type="scientific">Zophobas morio</name>
    <dbReference type="NCBI Taxonomy" id="2755281"/>
    <lineage>
        <taxon>Eukaryota</taxon>
        <taxon>Metazoa</taxon>
        <taxon>Ecdysozoa</taxon>
        <taxon>Arthropoda</taxon>
        <taxon>Hexapoda</taxon>
        <taxon>Insecta</taxon>
        <taxon>Pterygota</taxon>
        <taxon>Neoptera</taxon>
        <taxon>Endopterygota</taxon>
        <taxon>Coleoptera</taxon>
        <taxon>Polyphaga</taxon>
        <taxon>Cucujiformia</taxon>
        <taxon>Tenebrionidae</taxon>
        <taxon>Zophobas</taxon>
    </lineage>
</organism>
<keyword evidence="13" id="KW-1185">Reference proteome</keyword>
<feature type="transmembrane region" description="Helical" evidence="10">
    <location>
        <begin position="114"/>
        <end position="133"/>
    </location>
</feature>
<sequence>MDYLPSLYGCMFLVGVLGNGSLGLTLCCGPGAKSRSPLLFGLIVADLLVCCLSGPITAALYVLSSWTQTWRHVALFIQAWPVSASTLLMMALSVDRYLTVKNYRPAGQVARRRYLLTTAVVVTWISAAILSVTQLISKHPWRKSLIVTHIILVYVMPACAVLISHLGVHAKLTALSLTARAKHGELPLPMPLLRRPTHVIIVAGIPQPARDNLRAAEASVEDLSQPPTSTLRSRRRLANSLLWVAILFAVCWIPYVVCQFCGELGVTAPPPTVQRYSLFLGHIHSAFSPILYWTLNHQWPQRPCRFRFPALYRSASSTNEAALGPFHPRLVRPPPIRRRSSHYLY</sequence>
<accession>A0AA38M1H0</accession>
<dbReference type="EMBL" id="JALNTZ010000010">
    <property type="protein sequence ID" value="KAJ3639474.1"/>
    <property type="molecule type" value="Genomic_DNA"/>
</dbReference>
<dbReference type="InterPro" id="IPR000276">
    <property type="entry name" value="GPCR_Rhodpsn"/>
</dbReference>
<evidence type="ECO:0000256" key="9">
    <source>
        <dbReference type="RuleBase" id="RU000688"/>
    </source>
</evidence>
<dbReference type="GO" id="GO:0004930">
    <property type="term" value="F:G protein-coupled receptor activity"/>
    <property type="evidence" value="ECO:0007669"/>
    <property type="project" value="UniProtKB-KW"/>
</dbReference>
<comment type="similarity">
    <text evidence="2 9">Belongs to the G-protein coupled receptor 1 family.</text>
</comment>
<evidence type="ECO:0000256" key="4">
    <source>
        <dbReference type="ARBA" id="ARBA00022989"/>
    </source>
</evidence>
<evidence type="ECO:0000259" key="11">
    <source>
        <dbReference type="PROSITE" id="PS50262"/>
    </source>
</evidence>
<evidence type="ECO:0000256" key="2">
    <source>
        <dbReference type="ARBA" id="ARBA00010663"/>
    </source>
</evidence>
<feature type="transmembrane region" description="Helical" evidence="10">
    <location>
        <begin position="145"/>
        <end position="168"/>
    </location>
</feature>
<feature type="transmembrane region" description="Helical" evidence="10">
    <location>
        <begin position="75"/>
        <end position="94"/>
    </location>
</feature>
<evidence type="ECO:0000313" key="13">
    <source>
        <dbReference type="Proteomes" id="UP001168821"/>
    </source>
</evidence>
<dbReference type="Pfam" id="PF00001">
    <property type="entry name" value="7tm_1"/>
    <property type="match status" value="1"/>
</dbReference>
<dbReference type="AlphaFoldDB" id="A0AA38M1H0"/>
<evidence type="ECO:0000256" key="8">
    <source>
        <dbReference type="ARBA" id="ARBA00023224"/>
    </source>
</evidence>
<dbReference type="PANTHER" id="PTHR45695:SF15">
    <property type="entry name" value="OPSIN RH2"/>
    <property type="match status" value="1"/>
</dbReference>
<proteinExistence type="inferred from homology"/>
<evidence type="ECO:0000256" key="7">
    <source>
        <dbReference type="ARBA" id="ARBA00023170"/>
    </source>
</evidence>
<feature type="transmembrane region" description="Helical" evidence="10">
    <location>
        <begin position="237"/>
        <end position="256"/>
    </location>
</feature>
<protein>
    <recommendedName>
        <fullName evidence="11">G-protein coupled receptors family 1 profile domain-containing protein</fullName>
    </recommendedName>
</protein>
<dbReference type="Gene3D" id="1.20.1070.10">
    <property type="entry name" value="Rhodopsin 7-helix transmembrane proteins"/>
    <property type="match status" value="1"/>
</dbReference>
<evidence type="ECO:0000256" key="10">
    <source>
        <dbReference type="SAM" id="Phobius"/>
    </source>
</evidence>
<feature type="transmembrane region" description="Helical" evidence="10">
    <location>
        <begin position="276"/>
        <end position="295"/>
    </location>
</feature>
<dbReference type="GO" id="GO:0005886">
    <property type="term" value="C:plasma membrane"/>
    <property type="evidence" value="ECO:0007669"/>
    <property type="project" value="TreeGrafter"/>
</dbReference>
<keyword evidence="8 9" id="KW-0807">Transducer</keyword>
<keyword evidence="5 9" id="KW-0297">G-protein coupled receptor</keyword>
<dbReference type="PRINTS" id="PR00237">
    <property type="entry name" value="GPCRRHODOPSN"/>
</dbReference>
<name>A0AA38M1H0_9CUCU</name>
<dbReference type="PANTHER" id="PTHR45695">
    <property type="entry name" value="LEUCOKININ RECEPTOR-RELATED"/>
    <property type="match status" value="1"/>
</dbReference>
<feature type="domain" description="G-protein coupled receptors family 1 profile" evidence="11">
    <location>
        <begin position="9"/>
        <end position="292"/>
    </location>
</feature>
<evidence type="ECO:0000256" key="5">
    <source>
        <dbReference type="ARBA" id="ARBA00023040"/>
    </source>
</evidence>
<comment type="caution">
    <text evidence="12">The sequence shown here is derived from an EMBL/GenBank/DDBJ whole genome shotgun (WGS) entry which is preliminary data.</text>
</comment>
<evidence type="ECO:0000313" key="12">
    <source>
        <dbReference type="EMBL" id="KAJ3639474.1"/>
    </source>
</evidence>
<dbReference type="SUPFAM" id="SSF81321">
    <property type="entry name" value="Family A G protein-coupled receptor-like"/>
    <property type="match status" value="1"/>
</dbReference>
<dbReference type="InterPro" id="IPR017452">
    <property type="entry name" value="GPCR_Rhodpsn_7TM"/>
</dbReference>
<gene>
    <name evidence="12" type="ORF">Zmor_002833</name>
</gene>
<dbReference type="PROSITE" id="PS50262">
    <property type="entry name" value="G_PROTEIN_RECEP_F1_2"/>
    <property type="match status" value="1"/>
</dbReference>
<feature type="transmembrane region" description="Helical" evidence="10">
    <location>
        <begin position="38"/>
        <end position="63"/>
    </location>
</feature>
<keyword evidence="3 9" id="KW-0812">Transmembrane</keyword>
<dbReference type="Proteomes" id="UP001168821">
    <property type="component" value="Unassembled WGS sequence"/>
</dbReference>
<keyword evidence="7 9" id="KW-0675">Receptor</keyword>
<keyword evidence="6 10" id="KW-0472">Membrane</keyword>
<comment type="subcellular location">
    <subcellularLocation>
        <location evidence="1">Membrane</location>
        <topology evidence="1">Multi-pass membrane protein</topology>
    </subcellularLocation>
</comment>
<evidence type="ECO:0000256" key="6">
    <source>
        <dbReference type="ARBA" id="ARBA00023136"/>
    </source>
</evidence>
<dbReference type="CDD" id="cd00637">
    <property type="entry name" value="7tm_classA_rhodopsin-like"/>
    <property type="match status" value="1"/>
</dbReference>
<feature type="transmembrane region" description="Helical" evidence="10">
    <location>
        <begin position="6"/>
        <end position="26"/>
    </location>
</feature>
<keyword evidence="4 10" id="KW-1133">Transmembrane helix</keyword>
<reference evidence="12" key="1">
    <citation type="journal article" date="2023" name="G3 (Bethesda)">
        <title>Whole genome assemblies of Zophobas morio and Tenebrio molitor.</title>
        <authorList>
            <person name="Kaur S."/>
            <person name="Stinson S.A."/>
            <person name="diCenzo G.C."/>
        </authorList>
    </citation>
    <scope>NUCLEOTIDE SEQUENCE</scope>
    <source>
        <strain evidence="12">QUZm001</strain>
    </source>
</reference>
<evidence type="ECO:0000256" key="3">
    <source>
        <dbReference type="ARBA" id="ARBA00022692"/>
    </source>
</evidence>
<dbReference type="PROSITE" id="PS00237">
    <property type="entry name" value="G_PROTEIN_RECEP_F1_1"/>
    <property type="match status" value="1"/>
</dbReference>
<evidence type="ECO:0000256" key="1">
    <source>
        <dbReference type="ARBA" id="ARBA00004141"/>
    </source>
</evidence>